<evidence type="ECO:0000256" key="2">
    <source>
        <dbReference type="ARBA" id="ARBA00022793"/>
    </source>
</evidence>
<evidence type="ECO:0000259" key="9">
    <source>
        <dbReference type="Pfam" id="PF02784"/>
    </source>
</evidence>
<keyword evidence="6" id="KW-0028">Amino-acid biosynthesis</keyword>
<protein>
    <recommendedName>
        <fullName evidence="6 7">Diaminopimelate decarboxylase</fullName>
        <shortName evidence="6">DAP decarboxylase</shortName>
        <shortName evidence="6">DAPDC</shortName>
        <ecNumber evidence="6 7">4.1.1.20</ecNumber>
    </recommendedName>
</protein>
<dbReference type="EC" id="4.1.1.20" evidence="6 7"/>
<sequence length="430" mass="45801">MTVIEQPAAPATDLVGLFPDGSHLAEDGELVVGGCRVSDLADRFGTPAVVVDEMALRHRAQEYVRALAKHWPNSQAVFASKSFPCTAIVRTLVEEGLGVDVAGGGELITALAAGVDPADLVVHGNAKTDEELAMAVDAGAGTIVVDNFDDIDRLEKLVGDGEQRVLLRVIPEVAADTHEAMVTGQHGSKFGLSVADAVSAVARLRASARLRLDGLHVHVGSQLLDTEPFRRSVEAIAGIEGLGKHAVYDLGGGLGVRYTYDDRPPSVEEYVRTLADAARTHLPAGARLLIEPGRSLVAEAAMTLYRVVTVKPGPRPLVAVDGGMADNLEPMLYGQRFEATVASRVGGGERYDLVGRHCESGDTLIRDVFLRSPESGDAIAVPVTGAYCYSLANNYNGARRPPVVFCHNGEAREVVRRETFEDLLRRDVTG</sequence>
<dbReference type="InterPro" id="IPR002986">
    <property type="entry name" value="DAP_deCOOHase_LysA"/>
</dbReference>
<keyword evidence="4 6" id="KW-0457">Lysine biosynthesis</keyword>
<feature type="binding site" evidence="6">
    <location>
        <position position="359"/>
    </location>
    <ligand>
        <name>substrate</name>
    </ligand>
</feature>
<proteinExistence type="inferred from homology"/>
<accession>A0ABW7UPA8</accession>
<dbReference type="InterPro" id="IPR022644">
    <property type="entry name" value="De-COase2_N"/>
</dbReference>
<feature type="domain" description="Orn/DAP/Arg decarboxylase 2 N-terminal" evidence="9">
    <location>
        <begin position="62"/>
        <end position="298"/>
    </location>
</feature>
<comment type="pathway">
    <text evidence="6 8">Amino-acid biosynthesis; L-lysine biosynthesis via DAP pathway; L-lysine from DL-2,6-diaminopimelate: step 1/1.</text>
</comment>
<comment type="cofactor">
    <cofactor evidence="1 6 8">
        <name>pyridoxal 5'-phosphate</name>
        <dbReference type="ChEBI" id="CHEBI:597326"/>
    </cofactor>
</comment>
<dbReference type="HAMAP" id="MF_02120">
    <property type="entry name" value="LysA"/>
    <property type="match status" value="1"/>
</dbReference>
<comment type="similarity">
    <text evidence="6">Belongs to the Orn/Lys/Arg decarboxylase class-II family. LysA subfamily.</text>
</comment>
<dbReference type="PRINTS" id="PR01181">
    <property type="entry name" value="DAPDCRBXLASE"/>
</dbReference>
<dbReference type="PROSITE" id="PS00878">
    <property type="entry name" value="ODR_DC_2_1"/>
    <property type="match status" value="1"/>
</dbReference>
<dbReference type="SUPFAM" id="SSF50621">
    <property type="entry name" value="Alanine racemase C-terminal domain-like"/>
    <property type="match status" value="1"/>
</dbReference>
<dbReference type="PRINTS" id="PR01179">
    <property type="entry name" value="ODADCRBXLASE"/>
</dbReference>
<feature type="binding site" evidence="6">
    <location>
        <position position="333"/>
    </location>
    <ligand>
        <name>substrate</name>
    </ligand>
</feature>
<organism evidence="10 11">
    <name type="scientific">Streptomyces pathocidini</name>
    <dbReference type="NCBI Taxonomy" id="1650571"/>
    <lineage>
        <taxon>Bacteria</taxon>
        <taxon>Bacillati</taxon>
        <taxon>Actinomycetota</taxon>
        <taxon>Actinomycetes</taxon>
        <taxon>Kitasatosporales</taxon>
        <taxon>Streptomycetaceae</taxon>
        <taxon>Streptomyces</taxon>
    </lineage>
</organism>
<keyword evidence="3 6" id="KW-0663">Pyridoxal phosphate</keyword>
<comment type="catalytic activity">
    <reaction evidence="6 8">
        <text>meso-2,6-diaminopimelate + H(+) = L-lysine + CO2</text>
        <dbReference type="Rhea" id="RHEA:15101"/>
        <dbReference type="ChEBI" id="CHEBI:15378"/>
        <dbReference type="ChEBI" id="CHEBI:16526"/>
        <dbReference type="ChEBI" id="CHEBI:32551"/>
        <dbReference type="ChEBI" id="CHEBI:57791"/>
        <dbReference type="EC" id="4.1.1.20"/>
    </reaction>
</comment>
<feature type="modified residue" description="N6-(pyridoxal phosphate)lysine" evidence="6">
    <location>
        <position position="81"/>
    </location>
</feature>
<evidence type="ECO:0000313" key="10">
    <source>
        <dbReference type="EMBL" id="MFI1963222.1"/>
    </source>
</evidence>
<keyword evidence="2 6" id="KW-0210">Decarboxylase</keyword>
<evidence type="ECO:0000313" key="11">
    <source>
        <dbReference type="Proteomes" id="UP001611548"/>
    </source>
</evidence>
<comment type="function">
    <text evidence="6">Specifically catalyzes the decarboxylation of meso-diaminopimelate (meso-DAP) to L-lysine.</text>
</comment>
<dbReference type="Gene3D" id="2.40.37.10">
    <property type="entry name" value="Lyase, Ornithine Decarboxylase, Chain A, domain 1"/>
    <property type="match status" value="1"/>
</dbReference>
<feature type="binding site" evidence="6">
    <location>
        <position position="387"/>
    </location>
    <ligand>
        <name>substrate</name>
    </ligand>
</feature>
<evidence type="ECO:0000256" key="6">
    <source>
        <dbReference type="HAMAP-Rule" id="MF_02120"/>
    </source>
</evidence>
<reference evidence="10 11" key="1">
    <citation type="submission" date="2024-10" db="EMBL/GenBank/DDBJ databases">
        <title>The Natural Products Discovery Center: Release of the First 8490 Sequenced Strains for Exploring Actinobacteria Biosynthetic Diversity.</title>
        <authorList>
            <person name="Kalkreuter E."/>
            <person name="Kautsar S.A."/>
            <person name="Yang D."/>
            <person name="Bader C.D."/>
            <person name="Teijaro C.N."/>
            <person name="Fluegel L."/>
            <person name="Davis C.M."/>
            <person name="Simpson J.R."/>
            <person name="Lauterbach L."/>
            <person name="Steele A.D."/>
            <person name="Gui C."/>
            <person name="Meng S."/>
            <person name="Li G."/>
            <person name="Viehrig K."/>
            <person name="Ye F."/>
            <person name="Su P."/>
            <person name="Kiefer A.F."/>
            <person name="Nichols A."/>
            <person name="Cepeda A.J."/>
            <person name="Yan W."/>
            <person name="Fan B."/>
            <person name="Jiang Y."/>
            <person name="Adhikari A."/>
            <person name="Zheng C.-J."/>
            <person name="Schuster L."/>
            <person name="Cowan T.M."/>
            <person name="Smanski M.J."/>
            <person name="Chevrette M.G."/>
            <person name="De Carvalho L.P.S."/>
            <person name="Shen B."/>
        </authorList>
    </citation>
    <scope>NUCLEOTIDE SEQUENCE [LARGE SCALE GENOMIC DNA]</scope>
    <source>
        <strain evidence="10 11">NPDC020327</strain>
    </source>
</reference>
<evidence type="ECO:0000256" key="5">
    <source>
        <dbReference type="ARBA" id="ARBA00023239"/>
    </source>
</evidence>
<evidence type="ECO:0000256" key="8">
    <source>
        <dbReference type="RuleBase" id="RU003738"/>
    </source>
</evidence>
<feature type="binding site" evidence="6">
    <location>
        <position position="387"/>
    </location>
    <ligand>
        <name>pyridoxal 5'-phosphate</name>
        <dbReference type="ChEBI" id="CHEBI:597326"/>
    </ligand>
</feature>
<dbReference type="Gene3D" id="3.20.20.10">
    <property type="entry name" value="Alanine racemase"/>
    <property type="match status" value="1"/>
</dbReference>
<dbReference type="NCBIfam" id="TIGR01048">
    <property type="entry name" value="lysA"/>
    <property type="match status" value="1"/>
</dbReference>
<comment type="caution">
    <text evidence="10">The sequence shown here is derived from an EMBL/GenBank/DDBJ whole genome shotgun (WGS) entry which is preliminary data.</text>
</comment>
<feature type="binding site" evidence="6">
    <location>
        <position position="253"/>
    </location>
    <ligand>
        <name>pyridoxal 5'-phosphate</name>
        <dbReference type="ChEBI" id="CHEBI:597326"/>
    </ligand>
</feature>
<dbReference type="SUPFAM" id="SSF51419">
    <property type="entry name" value="PLP-binding barrel"/>
    <property type="match status" value="1"/>
</dbReference>
<name>A0ABW7UPA8_9ACTN</name>
<keyword evidence="11" id="KW-1185">Reference proteome</keyword>
<dbReference type="Proteomes" id="UP001611548">
    <property type="component" value="Unassembled WGS sequence"/>
</dbReference>
<gene>
    <name evidence="6 10" type="primary">lysA</name>
    <name evidence="10" type="ORF">ACH429_03635</name>
</gene>
<dbReference type="InterPro" id="IPR000183">
    <property type="entry name" value="Orn/DAP/Arg_de-COase"/>
</dbReference>
<dbReference type="GO" id="GO:0008836">
    <property type="term" value="F:diaminopimelate decarboxylase activity"/>
    <property type="evidence" value="ECO:0007669"/>
    <property type="project" value="UniProtKB-EC"/>
</dbReference>
<dbReference type="RefSeq" id="WP_055472947.1">
    <property type="nucleotide sequence ID" value="NZ_JBIRWE010000001.1"/>
</dbReference>
<feature type="binding site" evidence="6">
    <location>
        <position position="294"/>
    </location>
    <ligand>
        <name>substrate</name>
    </ligand>
</feature>
<dbReference type="CDD" id="cd06828">
    <property type="entry name" value="PLPDE_III_DapDC"/>
    <property type="match status" value="1"/>
</dbReference>
<dbReference type="PANTHER" id="PTHR43727">
    <property type="entry name" value="DIAMINOPIMELATE DECARBOXYLASE"/>
    <property type="match status" value="1"/>
</dbReference>
<comment type="caution">
    <text evidence="6">Lacks conserved residue(s) required for the propagation of feature annotation.</text>
</comment>
<evidence type="ECO:0000256" key="4">
    <source>
        <dbReference type="ARBA" id="ARBA00023154"/>
    </source>
</evidence>
<evidence type="ECO:0000256" key="7">
    <source>
        <dbReference type="NCBIfam" id="TIGR01048"/>
    </source>
</evidence>
<dbReference type="Pfam" id="PF02784">
    <property type="entry name" value="Orn_Arg_deC_N"/>
    <property type="match status" value="1"/>
</dbReference>
<keyword evidence="5 6" id="KW-0456">Lyase</keyword>
<feature type="binding site" evidence="6">
    <location>
        <begin position="291"/>
        <end position="294"/>
    </location>
    <ligand>
        <name>pyridoxal 5'-phosphate</name>
        <dbReference type="ChEBI" id="CHEBI:597326"/>
    </ligand>
</feature>
<dbReference type="EMBL" id="JBIRWE010000001">
    <property type="protein sequence ID" value="MFI1963222.1"/>
    <property type="molecule type" value="Genomic_DNA"/>
</dbReference>
<comment type="subunit">
    <text evidence="6">Homodimer.</text>
</comment>
<dbReference type="InterPro" id="IPR022653">
    <property type="entry name" value="De-COase2_pyr-phos_BS"/>
</dbReference>
<dbReference type="PANTHER" id="PTHR43727:SF2">
    <property type="entry name" value="GROUP IV DECARBOXYLASE"/>
    <property type="match status" value="1"/>
</dbReference>
<dbReference type="InterPro" id="IPR009006">
    <property type="entry name" value="Ala_racemase/Decarboxylase_C"/>
</dbReference>
<dbReference type="InterPro" id="IPR029066">
    <property type="entry name" value="PLP-binding_barrel"/>
</dbReference>
<evidence type="ECO:0000256" key="1">
    <source>
        <dbReference type="ARBA" id="ARBA00001933"/>
    </source>
</evidence>
<evidence type="ECO:0000256" key="3">
    <source>
        <dbReference type="ARBA" id="ARBA00022898"/>
    </source>
</evidence>